<dbReference type="EMBL" id="BONZ01000098">
    <property type="protein sequence ID" value="GIH20482.1"/>
    <property type="molecule type" value="Genomic_DNA"/>
</dbReference>
<dbReference type="PRINTS" id="PR00111">
    <property type="entry name" value="ABHYDROLASE"/>
</dbReference>
<protein>
    <submittedName>
        <fullName evidence="4">Alpha/beta hydrolase</fullName>
    </submittedName>
</protein>
<keyword evidence="1" id="KW-0575">Peroxidase</keyword>
<comment type="caution">
    <text evidence="4">The sequence shown here is derived from an EMBL/GenBank/DDBJ whole genome shotgun (WGS) entry which is preliminary data.</text>
</comment>
<sequence>MSYITAKDGTKIYYKDWGSGPVVTFSHGWPLSADAWDGQMLFLAQNGFRAVAHDRRGHGRSGQPSSGNDMDGYADDLAAVIETLDLNDVTLVGHSTGGGEVARYIGRYGTGRVAKAVLMSAVPPIMVQSPDNPEGLPLKVFDELRANLFKDRSQFYQDLAQMFYGANRPGAQVSKGILDQFWLWSMQSGMKNAYDSIKAFSETDFRDDLAKFDVPTLVMHGEDDQIVPVKDSAHKTAQLVANAQEIYYPGAPHGMTATLQDQINKDLLAFLKS</sequence>
<dbReference type="FunFam" id="3.40.50.1820:FF:000205">
    <property type="entry name" value="Non-haem bromoperoxidase BPO-A2"/>
    <property type="match status" value="1"/>
</dbReference>
<dbReference type="InterPro" id="IPR029058">
    <property type="entry name" value="AB_hydrolase_fold"/>
</dbReference>
<evidence type="ECO:0000313" key="4">
    <source>
        <dbReference type="EMBL" id="GIH20482.1"/>
    </source>
</evidence>
<keyword evidence="4" id="KW-0378">Hydrolase</keyword>
<evidence type="ECO:0000256" key="2">
    <source>
        <dbReference type="ARBA" id="ARBA00038128"/>
    </source>
</evidence>
<dbReference type="InterPro" id="IPR050471">
    <property type="entry name" value="AB_hydrolase"/>
</dbReference>
<dbReference type="Proteomes" id="UP000642748">
    <property type="component" value="Unassembled WGS sequence"/>
</dbReference>
<gene>
    <name evidence="4" type="ORF">Raf01_86540</name>
</gene>
<organism evidence="4 5">
    <name type="scientific">Rugosimonospora africana</name>
    <dbReference type="NCBI Taxonomy" id="556532"/>
    <lineage>
        <taxon>Bacteria</taxon>
        <taxon>Bacillati</taxon>
        <taxon>Actinomycetota</taxon>
        <taxon>Actinomycetes</taxon>
        <taxon>Micromonosporales</taxon>
        <taxon>Micromonosporaceae</taxon>
        <taxon>Rugosimonospora</taxon>
    </lineage>
</organism>
<evidence type="ECO:0000256" key="1">
    <source>
        <dbReference type="ARBA" id="ARBA00022559"/>
    </source>
</evidence>
<dbReference type="AlphaFoldDB" id="A0A8J3R253"/>
<dbReference type="InterPro" id="IPR000639">
    <property type="entry name" value="Epox_hydrolase-like"/>
</dbReference>
<dbReference type="PANTHER" id="PTHR43433:SF3">
    <property type="entry name" value="NON-HEME CHLOROPEROXIDASE"/>
    <property type="match status" value="1"/>
</dbReference>
<evidence type="ECO:0000313" key="5">
    <source>
        <dbReference type="Proteomes" id="UP000642748"/>
    </source>
</evidence>
<dbReference type="Pfam" id="PF00561">
    <property type="entry name" value="Abhydrolase_1"/>
    <property type="match status" value="1"/>
</dbReference>
<dbReference type="PANTHER" id="PTHR43433">
    <property type="entry name" value="HYDROLASE, ALPHA/BETA FOLD FAMILY PROTEIN"/>
    <property type="match status" value="1"/>
</dbReference>
<accession>A0A8J3R253</accession>
<keyword evidence="5" id="KW-1185">Reference proteome</keyword>
<comment type="similarity">
    <text evidence="2">Belongs to the AB hydrolase superfamily. Bacterial non-heme haloperoxidase / perhydrolase family.</text>
</comment>
<keyword evidence="1" id="KW-0560">Oxidoreductase</keyword>
<dbReference type="InterPro" id="IPR000073">
    <property type="entry name" value="AB_hydrolase_1"/>
</dbReference>
<dbReference type="GO" id="GO:0016787">
    <property type="term" value="F:hydrolase activity"/>
    <property type="evidence" value="ECO:0007669"/>
    <property type="project" value="UniProtKB-KW"/>
</dbReference>
<dbReference type="Gene3D" id="3.40.50.1820">
    <property type="entry name" value="alpha/beta hydrolase"/>
    <property type="match status" value="1"/>
</dbReference>
<dbReference type="RefSeq" id="WP_203923911.1">
    <property type="nucleotide sequence ID" value="NZ_BONZ01000098.1"/>
</dbReference>
<reference evidence="4" key="1">
    <citation type="submission" date="2021-01" db="EMBL/GenBank/DDBJ databases">
        <title>Whole genome shotgun sequence of Rugosimonospora africana NBRC 104875.</title>
        <authorList>
            <person name="Komaki H."/>
            <person name="Tamura T."/>
        </authorList>
    </citation>
    <scope>NUCLEOTIDE SEQUENCE</scope>
    <source>
        <strain evidence="4">NBRC 104875</strain>
    </source>
</reference>
<feature type="domain" description="AB hydrolase-1" evidence="3">
    <location>
        <begin position="21"/>
        <end position="253"/>
    </location>
</feature>
<dbReference type="PRINTS" id="PR00412">
    <property type="entry name" value="EPOXHYDRLASE"/>
</dbReference>
<evidence type="ECO:0000259" key="3">
    <source>
        <dbReference type="Pfam" id="PF00561"/>
    </source>
</evidence>
<dbReference type="SUPFAM" id="SSF53474">
    <property type="entry name" value="alpha/beta-Hydrolases"/>
    <property type="match status" value="1"/>
</dbReference>
<proteinExistence type="inferred from homology"/>
<dbReference type="GO" id="GO:0004601">
    <property type="term" value="F:peroxidase activity"/>
    <property type="evidence" value="ECO:0007669"/>
    <property type="project" value="UniProtKB-KW"/>
</dbReference>
<name>A0A8J3R253_9ACTN</name>